<accession>A0ABV8TJL8</accession>
<feature type="region of interest" description="Disordered" evidence="1">
    <location>
        <begin position="85"/>
        <end position="136"/>
    </location>
</feature>
<name>A0ABV8TJL8_9ACTN</name>
<evidence type="ECO:0000256" key="1">
    <source>
        <dbReference type="SAM" id="MobiDB-lite"/>
    </source>
</evidence>
<keyword evidence="3" id="KW-1185">Reference proteome</keyword>
<reference evidence="3" key="1">
    <citation type="journal article" date="2019" name="Int. J. Syst. Evol. Microbiol.">
        <title>The Global Catalogue of Microorganisms (GCM) 10K type strain sequencing project: providing services to taxonomists for standard genome sequencing and annotation.</title>
        <authorList>
            <consortium name="The Broad Institute Genomics Platform"/>
            <consortium name="The Broad Institute Genome Sequencing Center for Infectious Disease"/>
            <person name="Wu L."/>
            <person name="Ma J."/>
        </authorList>
    </citation>
    <scope>NUCLEOTIDE SEQUENCE [LARGE SCALE GENOMIC DNA]</scope>
    <source>
        <strain evidence="3">PCU 347</strain>
    </source>
</reference>
<evidence type="ECO:0000313" key="3">
    <source>
        <dbReference type="Proteomes" id="UP001595824"/>
    </source>
</evidence>
<dbReference type="EMBL" id="JBHSDP010000024">
    <property type="protein sequence ID" value="MFC4330816.1"/>
    <property type="molecule type" value="Genomic_DNA"/>
</dbReference>
<gene>
    <name evidence="2" type="ORF">ACFPC0_24115</name>
</gene>
<protein>
    <recommendedName>
        <fullName evidence="4">Excreted virulence factor EspC, type VII ESX diderm</fullName>
    </recommendedName>
</protein>
<evidence type="ECO:0008006" key="4">
    <source>
        <dbReference type="Google" id="ProtNLM"/>
    </source>
</evidence>
<proteinExistence type="predicted"/>
<organism evidence="2 3">
    <name type="scientific">Streptomyces andamanensis</name>
    <dbReference type="NCBI Taxonomy" id="1565035"/>
    <lineage>
        <taxon>Bacteria</taxon>
        <taxon>Bacillati</taxon>
        <taxon>Actinomycetota</taxon>
        <taxon>Actinomycetes</taxon>
        <taxon>Kitasatosporales</taxon>
        <taxon>Streptomycetaceae</taxon>
        <taxon>Streptomyces</taxon>
    </lineage>
</organism>
<evidence type="ECO:0000313" key="2">
    <source>
        <dbReference type="EMBL" id="MFC4330816.1"/>
    </source>
</evidence>
<dbReference type="RefSeq" id="WP_381741868.1">
    <property type="nucleotide sequence ID" value="NZ_JBHSDP010000024.1"/>
</dbReference>
<feature type="compositionally biased region" description="Basic and acidic residues" evidence="1">
    <location>
        <begin position="88"/>
        <end position="105"/>
    </location>
</feature>
<dbReference type="Proteomes" id="UP001595824">
    <property type="component" value="Unassembled WGS sequence"/>
</dbReference>
<sequence length="136" mass="14180">MADSGLRIEPNRLLAGGDATDEIGGAALRAADAFATDTAYDPQDPPWGNDHYGRDFAVNYIPVHTQLRDAVNALANAIHSAAALTRGAGEDFKKAQEEAMRHIEDAQNQPLPPTGSVVPTPGGGPLPHSGPHPGRG</sequence>
<comment type="caution">
    <text evidence="2">The sequence shown here is derived from an EMBL/GenBank/DDBJ whole genome shotgun (WGS) entry which is preliminary data.</text>
</comment>